<comment type="subcellular location">
    <subcellularLocation>
        <location evidence="3 16">Cytoplasm</location>
    </subcellularLocation>
</comment>
<dbReference type="GO" id="GO:0015937">
    <property type="term" value="P:coenzyme A biosynthetic process"/>
    <property type="evidence" value="ECO:0007669"/>
    <property type="project" value="UniProtKB-UniRule"/>
</dbReference>
<dbReference type="EC" id="2.7.1.33" evidence="6 16"/>
<dbReference type="NCBIfam" id="NF009872">
    <property type="entry name" value="PRK13333.1"/>
    <property type="match status" value="1"/>
</dbReference>
<evidence type="ECO:0000256" key="8">
    <source>
        <dbReference type="ARBA" id="ARBA00022679"/>
    </source>
</evidence>
<dbReference type="PANTHER" id="PTHR34265:SF1">
    <property type="entry name" value="TYPE III PANTOTHENATE KINASE"/>
    <property type="match status" value="1"/>
</dbReference>
<comment type="catalytic activity">
    <reaction evidence="1 16">
        <text>(R)-pantothenate + ATP = (R)-4'-phosphopantothenate + ADP + H(+)</text>
        <dbReference type="Rhea" id="RHEA:16373"/>
        <dbReference type="ChEBI" id="CHEBI:10986"/>
        <dbReference type="ChEBI" id="CHEBI:15378"/>
        <dbReference type="ChEBI" id="CHEBI:29032"/>
        <dbReference type="ChEBI" id="CHEBI:30616"/>
        <dbReference type="ChEBI" id="CHEBI:456216"/>
        <dbReference type="EC" id="2.7.1.33"/>
    </reaction>
</comment>
<evidence type="ECO:0000256" key="5">
    <source>
        <dbReference type="ARBA" id="ARBA00011738"/>
    </source>
</evidence>
<feature type="binding site" evidence="16">
    <location>
        <position position="95"/>
    </location>
    <ligand>
        <name>ATP</name>
        <dbReference type="ChEBI" id="CHEBI:30616"/>
    </ligand>
</feature>
<evidence type="ECO:0000256" key="9">
    <source>
        <dbReference type="ARBA" id="ARBA00022741"/>
    </source>
</evidence>
<comment type="pathway">
    <text evidence="4 16">Cofactor biosynthesis; coenzyme A biosynthesis; CoA from (R)-pantothenate: step 1/5.</text>
</comment>
<evidence type="ECO:0000256" key="3">
    <source>
        <dbReference type="ARBA" id="ARBA00004496"/>
    </source>
</evidence>
<feature type="binding site" evidence="16">
    <location>
        <position position="92"/>
    </location>
    <ligand>
        <name>K(+)</name>
        <dbReference type="ChEBI" id="CHEBI:29103"/>
    </ligand>
</feature>
<evidence type="ECO:0000256" key="14">
    <source>
        <dbReference type="ARBA" id="ARBA00038036"/>
    </source>
</evidence>
<dbReference type="AlphaFoldDB" id="A0A553UX41"/>
<feature type="binding site" evidence="16">
    <location>
        <begin position="5"/>
        <end position="12"/>
    </location>
    <ligand>
        <name>ATP</name>
        <dbReference type="ChEBI" id="CHEBI:30616"/>
    </ligand>
</feature>
<comment type="caution">
    <text evidence="17">The sequence shown here is derived from an EMBL/GenBank/DDBJ whole genome shotgun (WGS) entry which is preliminary data.</text>
</comment>
<reference evidence="18" key="1">
    <citation type="submission" date="2019-07" db="EMBL/GenBank/DDBJ databases">
        <title>Helicobacter labacensis sp. nov., Helicobacter mehlei sp. nov. and Helicobacter vulpis sp. nov., isolated from gastric mucosa of red fox (Vulpis vulpis).</title>
        <authorList>
            <person name="Papic B."/>
        </authorList>
    </citation>
    <scope>NUCLEOTIDE SEQUENCE [LARGE SCALE GENOMIC DNA]</scope>
    <source>
        <strain evidence="18">L8b</strain>
    </source>
</reference>
<name>A0A553UX41_9HELI</name>
<evidence type="ECO:0000256" key="10">
    <source>
        <dbReference type="ARBA" id="ARBA00022777"/>
    </source>
</evidence>
<keyword evidence="7 16" id="KW-0963">Cytoplasm</keyword>
<gene>
    <name evidence="16" type="primary">coaX</name>
    <name evidence="17" type="ORF">FNE76_04150</name>
</gene>
<dbReference type="InterPro" id="IPR043129">
    <property type="entry name" value="ATPase_NBD"/>
</dbReference>
<dbReference type="SUPFAM" id="SSF53067">
    <property type="entry name" value="Actin-like ATPase domain"/>
    <property type="match status" value="2"/>
</dbReference>
<evidence type="ECO:0000313" key="18">
    <source>
        <dbReference type="Proteomes" id="UP000319322"/>
    </source>
</evidence>
<organism evidence="17 18">
    <name type="scientific">Helicobacter mehlei</name>
    <dbReference type="NCBI Taxonomy" id="2316080"/>
    <lineage>
        <taxon>Bacteria</taxon>
        <taxon>Pseudomonadati</taxon>
        <taxon>Campylobacterota</taxon>
        <taxon>Epsilonproteobacteria</taxon>
        <taxon>Campylobacterales</taxon>
        <taxon>Helicobacteraceae</taxon>
        <taxon>Helicobacter</taxon>
    </lineage>
</organism>
<reference evidence="17 18" key="2">
    <citation type="submission" date="2019-07" db="EMBL/GenBank/DDBJ databases">
        <title>Helicobacter labacensis sp. nov., Helicobacter mehlei sp. nov. and Helicobacter vulpis sp. nov., isolated from gastric mucosa of red fox (Vulpis vulpis).</title>
        <authorList>
            <person name="Kusar D."/>
            <person name="Gruntar I."/>
            <person name="Pate M."/>
            <person name="Zajc U."/>
            <person name="Ocepek M."/>
        </authorList>
    </citation>
    <scope>NUCLEOTIDE SEQUENCE [LARGE SCALE GENOMIC DNA]</scope>
    <source>
        <strain evidence="17 18">L8b</strain>
    </source>
</reference>
<dbReference type="Pfam" id="PF03309">
    <property type="entry name" value="Pan_kinase"/>
    <property type="match status" value="1"/>
</dbReference>
<accession>A0A553UX41</accession>
<evidence type="ECO:0000256" key="4">
    <source>
        <dbReference type="ARBA" id="ARBA00005225"/>
    </source>
</evidence>
<evidence type="ECO:0000313" key="17">
    <source>
        <dbReference type="EMBL" id="TSA84766.1"/>
    </source>
</evidence>
<feature type="binding site" evidence="16">
    <location>
        <position position="147"/>
    </location>
    <ligand>
        <name>substrate</name>
    </ligand>
</feature>
<comment type="subunit">
    <text evidence="5 16">Homodimer.</text>
</comment>
<comment type="function">
    <text evidence="16">Catalyzes the phosphorylation of pantothenate (Pan), the first step in CoA biosynthesis.</text>
</comment>
<evidence type="ECO:0000256" key="16">
    <source>
        <dbReference type="HAMAP-Rule" id="MF_01274"/>
    </source>
</evidence>
<keyword evidence="16" id="KW-0479">Metal-binding</keyword>
<keyword evidence="9 16" id="KW-0547">Nucleotide-binding</keyword>
<keyword evidence="18" id="KW-1185">Reference proteome</keyword>
<dbReference type="UniPathway" id="UPA00241">
    <property type="reaction ID" value="UER00352"/>
</dbReference>
<keyword evidence="12 16" id="KW-0630">Potassium</keyword>
<evidence type="ECO:0000256" key="2">
    <source>
        <dbReference type="ARBA" id="ARBA00001958"/>
    </source>
</evidence>
<dbReference type="EMBL" id="VKGC01000007">
    <property type="protein sequence ID" value="TSA84766.1"/>
    <property type="molecule type" value="Genomic_DNA"/>
</dbReference>
<dbReference type="HAMAP" id="MF_01274">
    <property type="entry name" value="Pantothen_kinase_3"/>
    <property type="match status" value="1"/>
</dbReference>
<comment type="similarity">
    <text evidence="14 16">Belongs to the type III pantothenate kinase family.</text>
</comment>
<feature type="active site" description="Proton acceptor" evidence="16">
    <location>
        <position position="75"/>
    </location>
</feature>
<keyword evidence="13 16" id="KW-0173">Coenzyme A biosynthesis</keyword>
<dbReference type="InterPro" id="IPR004619">
    <property type="entry name" value="Type_III_PanK"/>
</dbReference>
<evidence type="ECO:0000256" key="11">
    <source>
        <dbReference type="ARBA" id="ARBA00022840"/>
    </source>
</evidence>
<evidence type="ECO:0000256" key="13">
    <source>
        <dbReference type="ARBA" id="ARBA00022993"/>
    </source>
</evidence>
<keyword evidence="11 16" id="KW-0067">ATP-binding</keyword>
<dbReference type="PANTHER" id="PTHR34265">
    <property type="entry name" value="TYPE III PANTOTHENATE KINASE"/>
    <property type="match status" value="1"/>
</dbReference>
<protein>
    <recommendedName>
        <fullName evidence="15 16">Type III pantothenate kinase</fullName>
        <ecNumber evidence="6 16">2.7.1.33</ecNumber>
    </recommendedName>
    <alternativeName>
        <fullName evidence="16">PanK-III</fullName>
    </alternativeName>
    <alternativeName>
        <fullName evidence="16">Pantothenic acid kinase</fullName>
    </alternativeName>
</protein>
<dbReference type="GO" id="GO:0004594">
    <property type="term" value="F:pantothenate kinase activity"/>
    <property type="evidence" value="ECO:0007669"/>
    <property type="project" value="UniProtKB-UniRule"/>
</dbReference>
<sequence>MILCDIGNTHLHFYNGSRVWKNSPNALDTNKLEGDLYYISVSPKNEELLIKAYHPCYNIASLLHLETTYEGLGVDRKAACLGLGLKSGVVIDAGSAISIDVMDHGVHVGGVLLPGFGAYQQAYKSISKVLNHPINVRIPLDILPQNTAQALSFGALKSVLLVLTEIIGDKKAYFTGGDGKFLATFFPQAIYNELLVFEGMQHAIAQKLESLKA</sequence>
<evidence type="ECO:0000256" key="15">
    <source>
        <dbReference type="ARBA" id="ARBA00040883"/>
    </source>
</evidence>
<evidence type="ECO:0000256" key="1">
    <source>
        <dbReference type="ARBA" id="ARBA00001206"/>
    </source>
</evidence>
<feature type="binding site" evidence="16">
    <location>
        <position position="69"/>
    </location>
    <ligand>
        <name>substrate</name>
    </ligand>
</feature>
<evidence type="ECO:0000256" key="12">
    <source>
        <dbReference type="ARBA" id="ARBA00022958"/>
    </source>
</evidence>
<dbReference type="Proteomes" id="UP000319322">
    <property type="component" value="Unassembled WGS sequence"/>
</dbReference>
<reference evidence="17 18" key="3">
    <citation type="submission" date="2019-07" db="EMBL/GenBank/DDBJ databases">
        <authorList>
            <person name="Papic B."/>
        </authorList>
    </citation>
    <scope>NUCLEOTIDE SEQUENCE [LARGE SCALE GENOMIC DNA]</scope>
    <source>
        <strain evidence="17 18">L8b</strain>
    </source>
</reference>
<keyword evidence="10 16" id="KW-0418">Kinase</keyword>
<evidence type="ECO:0000256" key="6">
    <source>
        <dbReference type="ARBA" id="ARBA00012102"/>
    </source>
</evidence>
<keyword evidence="8 16" id="KW-0808">Transferase</keyword>
<comment type="cofactor">
    <cofactor evidence="16">
        <name>NH4(+)</name>
        <dbReference type="ChEBI" id="CHEBI:28938"/>
    </cofactor>
    <cofactor evidence="16">
        <name>K(+)</name>
        <dbReference type="ChEBI" id="CHEBI:29103"/>
    </cofactor>
    <text evidence="16">A monovalent cation. Ammonium or potassium.</text>
</comment>
<proteinExistence type="inferred from homology"/>
<dbReference type="RefSeq" id="WP_120947353.1">
    <property type="nucleotide sequence ID" value="NZ_QXQP01000009.1"/>
</dbReference>
<dbReference type="GO" id="GO:0005737">
    <property type="term" value="C:cytoplasm"/>
    <property type="evidence" value="ECO:0007669"/>
    <property type="project" value="UniProtKB-SubCell"/>
</dbReference>
<dbReference type="NCBIfam" id="TIGR00671">
    <property type="entry name" value="baf"/>
    <property type="match status" value="1"/>
</dbReference>
<dbReference type="Gene3D" id="3.30.420.40">
    <property type="match status" value="2"/>
</dbReference>
<feature type="binding site" evidence="16">
    <location>
        <begin position="73"/>
        <end position="76"/>
    </location>
    <ligand>
        <name>substrate</name>
    </ligand>
</feature>
<dbReference type="GO" id="GO:0046872">
    <property type="term" value="F:metal ion binding"/>
    <property type="evidence" value="ECO:0007669"/>
    <property type="project" value="UniProtKB-KW"/>
</dbReference>
<dbReference type="GO" id="GO:0005524">
    <property type="term" value="F:ATP binding"/>
    <property type="evidence" value="ECO:0007669"/>
    <property type="project" value="UniProtKB-UniRule"/>
</dbReference>
<evidence type="ECO:0000256" key="7">
    <source>
        <dbReference type="ARBA" id="ARBA00022490"/>
    </source>
</evidence>
<dbReference type="OrthoDB" id="5347692at2"/>
<comment type="cofactor">
    <cofactor evidence="2">
        <name>K(+)</name>
        <dbReference type="ChEBI" id="CHEBI:29103"/>
    </cofactor>
</comment>